<sequence>MMMQVLCHISSALLLSLSFSEITKLDIECPGCQWRSLFGMLESSNKLEDLKIRKVDCITCRVHDDGRWRRTSSKCLSSSLARISVTGLKGLKDEMSMMKYILKHQCNDENN</sequence>
<keyword evidence="1" id="KW-0732">Signal</keyword>
<evidence type="ECO:0000313" key="3">
    <source>
        <dbReference type="EMBL" id="CAI9110412.1"/>
    </source>
</evidence>
<gene>
    <name evidence="3" type="ORF">OLC1_LOCUS18077</name>
</gene>
<feature type="chain" id="PRO_5043897713" evidence="1">
    <location>
        <begin position="21"/>
        <end position="111"/>
    </location>
</feature>
<feature type="domain" description="FBD" evidence="2">
    <location>
        <begin position="74"/>
        <end position="104"/>
    </location>
</feature>
<dbReference type="EMBL" id="OX459123">
    <property type="protein sequence ID" value="CAI9110412.1"/>
    <property type="molecule type" value="Genomic_DNA"/>
</dbReference>
<dbReference type="Pfam" id="PF08387">
    <property type="entry name" value="FBD"/>
    <property type="match status" value="1"/>
</dbReference>
<feature type="signal peptide" evidence="1">
    <location>
        <begin position="1"/>
        <end position="20"/>
    </location>
</feature>
<keyword evidence="4" id="KW-1185">Reference proteome</keyword>
<dbReference type="AlphaFoldDB" id="A0AAV1DRE5"/>
<evidence type="ECO:0000256" key="1">
    <source>
        <dbReference type="SAM" id="SignalP"/>
    </source>
</evidence>
<protein>
    <submittedName>
        <fullName evidence="3">OLC1v1010423C1</fullName>
    </submittedName>
</protein>
<dbReference type="InterPro" id="IPR006566">
    <property type="entry name" value="FBD"/>
</dbReference>
<evidence type="ECO:0000259" key="2">
    <source>
        <dbReference type="Pfam" id="PF08387"/>
    </source>
</evidence>
<name>A0AAV1DRE5_OLDCO</name>
<evidence type="ECO:0000313" key="4">
    <source>
        <dbReference type="Proteomes" id="UP001161247"/>
    </source>
</evidence>
<reference evidence="3" key="1">
    <citation type="submission" date="2023-03" db="EMBL/GenBank/DDBJ databases">
        <authorList>
            <person name="Julca I."/>
        </authorList>
    </citation>
    <scope>NUCLEOTIDE SEQUENCE</scope>
</reference>
<dbReference type="Proteomes" id="UP001161247">
    <property type="component" value="Chromosome 6"/>
</dbReference>
<proteinExistence type="predicted"/>
<organism evidence="3 4">
    <name type="scientific">Oldenlandia corymbosa var. corymbosa</name>
    <dbReference type="NCBI Taxonomy" id="529605"/>
    <lineage>
        <taxon>Eukaryota</taxon>
        <taxon>Viridiplantae</taxon>
        <taxon>Streptophyta</taxon>
        <taxon>Embryophyta</taxon>
        <taxon>Tracheophyta</taxon>
        <taxon>Spermatophyta</taxon>
        <taxon>Magnoliopsida</taxon>
        <taxon>eudicotyledons</taxon>
        <taxon>Gunneridae</taxon>
        <taxon>Pentapetalae</taxon>
        <taxon>asterids</taxon>
        <taxon>lamiids</taxon>
        <taxon>Gentianales</taxon>
        <taxon>Rubiaceae</taxon>
        <taxon>Rubioideae</taxon>
        <taxon>Spermacoceae</taxon>
        <taxon>Hedyotis-Oldenlandia complex</taxon>
        <taxon>Oldenlandia</taxon>
    </lineage>
</organism>
<accession>A0AAV1DRE5</accession>